<accession>A0A140L5R9</accession>
<feature type="compositionally biased region" description="Basic and acidic residues" evidence="1">
    <location>
        <begin position="48"/>
        <end position="58"/>
    </location>
</feature>
<evidence type="ECO:0000313" key="3">
    <source>
        <dbReference type="Proteomes" id="UP000070456"/>
    </source>
</evidence>
<feature type="region of interest" description="Disordered" evidence="1">
    <location>
        <begin position="48"/>
        <end position="67"/>
    </location>
</feature>
<dbReference type="AlphaFoldDB" id="A0A140L5R9"/>
<proteinExistence type="predicted"/>
<dbReference type="OrthoDB" id="1757632at2"/>
<comment type="caution">
    <text evidence="2">The sequence shown here is derived from an EMBL/GenBank/DDBJ whole genome shotgun (WGS) entry which is preliminary data.</text>
</comment>
<evidence type="ECO:0000256" key="1">
    <source>
        <dbReference type="SAM" id="MobiDB-lite"/>
    </source>
</evidence>
<reference evidence="2 3" key="1">
    <citation type="submission" date="2015-12" db="EMBL/GenBank/DDBJ databases">
        <title>Draft genome sequence of the thermoanaerobe Thermotalea metallivorans, an isolate from the runoff channel of the Great Artesian Basin, Australia.</title>
        <authorList>
            <person name="Patel B.K."/>
        </authorList>
    </citation>
    <scope>NUCLEOTIDE SEQUENCE [LARGE SCALE GENOMIC DNA]</scope>
    <source>
        <strain evidence="2 3">B2-1</strain>
    </source>
</reference>
<evidence type="ECO:0000313" key="2">
    <source>
        <dbReference type="EMBL" id="KXG75894.1"/>
    </source>
</evidence>
<organism evidence="2 3">
    <name type="scientific">Thermotalea metallivorans</name>
    <dbReference type="NCBI Taxonomy" id="520762"/>
    <lineage>
        <taxon>Bacteria</taxon>
        <taxon>Bacillati</taxon>
        <taxon>Bacillota</taxon>
        <taxon>Clostridia</taxon>
        <taxon>Peptostreptococcales</taxon>
        <taxon>Thermotaleaceae</taxon>
        <taxon>Thermotalea</taxon>
    </lineage>
</organism>
<name>A0A140L5R9_9FIRM</name>
<sequence>MNEKKLQHHDNTTPASNFIGFQWGGTTIEWEEEADQLMNRLQDQLDAKESDRMKEKKIQYGKQKQYW</sequence>
<dbReference type="EMBL" id="LOEE01000030">
    <property type="protein sequence ID" value="KXG75894.1"/>
    <property type="molecule type" value="Genomic_DNA"/>
</dbReference>
<dbReference type="Proteomes" id="UP000070456">
    <property type="component" value="Unassembled WGS sequence"/>
</dbReference>
<gene>
    <name evidence="2" type="ORF">AN619_13570</name>
</gene>
<protein>
    <submittedName>
        <fullName evidence="2">Uncharacterized protein</fullName>
    </submittedName>
</protein>
<keyword evidence="3" id="KW-1185">Reference proteome</keyword>
<dbReference type="RefSeq" id="WP_068555959.1">
    <property type="nucleotide sequence ID" value="NZ_LOEE01000030.1"/>
</dbReference>